<dbReference type="EMBL" id="LCNN01000029">
    <property type="protein sequence ID" value="KKU56660.1"/>
    <property type="molecule type" value="Genomic_DNA"/>
</dbReference>
<organism evidence="1 2">
    <name type="scientific">candidate division WWE3 bacterium GW2011_GWB1_47_11</name>
    <dbReference type="NCBI Taxonomy" id="1619117"/>
    <lineage>
        <taxon>Bacteria</taxon>
        <taxon>Katanobacteria</taxon>
    </lineage>
</organism>
<protein>
    <submittedName>
        <fullName evidence="1">Uncharacterized protein</fullName>
    </submittedName>
</protein>
<accession>A0A0G1UG34</accession>
<proteinExistence type="predicted"/>
<gene>
    <name evidence="1" type="ORF">UX79_C0029G0003</name>
</gene>
<dbReference type="Proteomes" id="UP000034684">
    <property type="component" value="Unassembled WGS sequence"/>
</dbReference>
<evidence type="ECO:0000313" key="2">
    <source>
        <dbReference type="Proteomes" id="UP000034684"/>
    </source>
</evidence>
<dbReference type="AlphaFoldDB" id="A0A0G1UG34"/>
<name>A0A0G1UG34_UNCKA</name>
<sequence>MRTIKTKLNFQKVLDKVLEIAELPESKRQEFVTTFYEYLYMRMVSEIREVDEEGADKVMEANTQGADAKKLKKVFEEISQNPKVKATVDEVTDEVIAKLVDDVAKFATEEQKQQILSAIQL</sequence>
<comment type="caution">
    <text evidence="1">The sequence shown here is derived from an EMBL/GenBank/DDBJ whole genome shotgun (WGS) entry which is preliminary data.</text>
</comment>
<reference evidence="1 2" key="1">
    <citation type="journal article" date="2015" name="Nature">
        <title>rRNA introns, odd ribosomes, and small enigmatic genomes across a large radiation of phyla.</title>
        <authorList>
            <person name="Brown C.T."/>
            <person name="Hug L.A."/>
            <person name="Thomas B.C."/>
            <person name="Sharon I."/>
            <person name="Castelle C.J."/>
            <person name="Singh A."/>
            <person name="Wilkins M.J."/>
            <person name="Williams K.H."/>
            <person name="Banfield J.F."/>
        </authorList>
    </citation>
    <scope>NUCLEOTIDE SEQUENCE [LARGE SCALE GENOMIC DNA]</scope>
</reference>
<evidence type="ECO:0000313" key="1">
    <source>
        <dbReference type="EMBL" id="KKU56660.1"/>
    </source>
</evidence>